<comment type="caution">
    <text evidence="5">The sequence shown here is derived from an EMBL/GenBank/DDBJ whole genome shotgun (WGS) entry which is preliminary data.</text>
</comment>
<dbReference type="InterPro" id="IPR039424">
    <property type="entry name" value="SBP_5"/>
</dbReference>
<dbReference type="Pfam" id="PF00496">
    <property type="entry name" value="SBP_bac_5"/>
    <property type="match status" value="1"/>
</dbReference>
<dbReference type="InterPro" id="IPR023765">
    <property type="entry name" value="SBP_5_CS"/>
</dbReference>
<gene>
    <name evidence="5" type="ORF">DBZ36_16460</name>
</gene>
<evidence type="ECO:0000256" key="3">
    <source>
        <dbReference type="SAM" id="SignalP"/>
    </source>
</evidence>
<dbReference type="InterPro" id="IPR000914">
    <property type="entry name" value="SBP_5_dom"/>
</dbReference>
<feature type="domain" description="Solute-binding protein family 5" evidence="4">
    <location>
        <begin position="79"/>
        <end position="454"/>
    </location>
</feature>
<dbReference type="CDD" id="cd08509">
    <property type="entry name" value="PBP2_TmCBP_oligosaccharides_like"/>
    <property type="match status" value="1"/>
</dbReference>
<dbReference type="PANTHER" id="PTHR30290:SF38">
    <property type="entry name" value="D,D-DIPEPTIDE-BINDING PERIPLASMIC PROTEIN DDPA-RELATED"/>
    <property type="match status" value="1"/>
</dbReference>
<comment type="similarity">
    <text evidence="1">Belongs to the bacterial solute-binding protein 5 family.</text>
</comment>
<evidence type="ECO:0000256" key="1">
    <source>
        <dbReference type="ARBA" id="ARBA00005695"/>
    </source>
</evidence>
<dbReference type="PANTHER" id="PTHR30290">
    <property type="entry name" value="PERIPLASMIC BINDING COMPONENT OF ABC TRANSPORTER"/>
    <property type="match status" value="1"/>
</dbReference>
<dbReference type="Gene3D" id="3.90.76.10">
    <property type="entry name" value="Dipeptide-binding Protein, Domain 1"/>
    <property type="match status" value="1"/>
</dbReference>
<dbReference type="EMBL" id="RAQO01000009">
    <property type="protein sequence ID" value="RKF14257.1"/>
    <property type="molecule type" value="Genomic_DNA"/>
</dbReference>
<accession>A0A420E6L5</accession>
<dbReference type="PROSITE" id="PS01040">
    <property type="entry name" value="SBP_BACTERIAL_5"/>
    <property type="match status" value="1"/>
</dbReference>
<keyword evidence="2 3" id="KW-0732">Signal</keyword>
<dbReference type="InterPro" id="IPR030678">
    <property type="entry name" value="Peptide/Ni-bd"/>
</dbReference>
<dbReference type="AlphaFoldDB" id="A0A420E6L5"/>
<reference evidence="5 6" key="1">
    <citation type="submission" date="2018-09" db="EMBL/GenBank/DDBJ databases">
        <authorList>
            <person name="Wang Z."/>
        </authorList>
    </citation>
    <scope>NUCLEOTIDE SEQUENCE [LARGE SCALE GENOMIC DNA]</scope>
    <source>
        <strain evidence="5 6">ALS 81</strain>
    </source>
</reference>
<evidence type="ECO:0000313" key="5">
    <source>
        <dbReference type="EMBL" id="RKF14257.1"/>
    </source>
</evidence>
<feature type="signal peptide" evidence="3">
    <location>
        <begin position="1"/>
        <end position="22"/>
    </location>
</feature>
<evidence type="ECO:0000256" key="2">
    <source>
        <dbReference type="ARBA" id="ARBA00022729"/>
    </source>
</evidence>
<dbReference type="GO" id="GO:1904680">
    <property type="term" value="F:peptide transmembrane transporter activity"/>
    <property type="evidence" value="ECO:0007669"/>
    <property type="project" value="TreeGrafter"/>
</dbReference>
<name>A0A420E6L5_9ALTE</name>
<dbReference type="OrthoDB" id="9801912at2"/>
<evidence type="ECO:0000313" key="6">
    <source>
        <dbReference type="Proteomes" id="UP000286482"/>
    </source>
</evidence>
<dbReference type="GO" id="GO:0042938">
    <property type="term" value="P:dipeptide transport"/>
    <property type="evidence" value="ECO:0007669"/>
    <property type="project" value="TreeGrafter"/>
</dbReference>
<evidence type="ECO:0000259" key="4">
    <source>
        <dbReference type="Pfam" id="PF00496"/>
    </source>
</evidence>
<proteinExistence type="inferred from homology"/>
<dbReference type="Proteomes" id="UP000286482">
    <property type="component" value="Unassembled WGS sequence"/>
</dbReference>
<dbReference type="GO" id="GO:0043190">
    <property type="term" value="C:ATP-binding cassette (ABC) transporter complex"/>
    <property type="evidence" value="ECO:0007669"/>
    <property type="project" value="InterPro"/>
</dbReference>
<dbReference type="Gene3D" id="3.10.105.10">
    <property type="entry name" value="Dipeptide-binding Protein, Domain 3"/>
    <property type="match status" value="1"/>
</dbReference>
<protein>
    <submittedName>
        <fullName evidence="5">ABC transporter substrate-binding protein</fullName>
    </submittedName>
</protein>
<dbReference type="PIRSF" id="PIRSF002741">
    <property type="entry name" value="MppA"/>
    <property type="match status" value="1"/>
</dbReference>
<keyword evidence="6" id="KW-1185">Reference proteome</keyword>
<dbReference type="Gene3D" id="3.40.190.10">
    <property type="entry name" value="Periplasmic binding protein-like II"/>
    <property type="match status" value="1"/>
</dbReference>
<organism evidence="5 6">
    <name type="scientific">Alginatibacterium sediminis</name>
    <dbReference type="NCBI Taxonomy" id="2164068"/>
    <lineage>
        <taxon>Bacteria</taxon>
        <taxon>Pseudomonadati</taxon>
        <taxon>Pseudomonadota</taxon>
        <taxon>Gammaproteobacteria</taxon>
        <taxon>Alteromonadales</taxon>
        <taxon>Alteromonadaceae</taxon>
        <taxon>Alginatibacterium</taxon>
    </lineage>
</organism>
<dbReference type="GO" id="GO:0030288">
    <property type="term" value="C:outer membrane-bounded periplasmic space"/>
    <property type="evidence" value="ECO:0007669"/>
    <property type="project" value="TreeGrafter"/>
</dbReference>
<sequence>MFNKLSILGTAVLIGLGTLASADSLAAERSELTLVAEQRTAWDRNFNPYLTANKRATTFQFIYEPLVVFNALKGNQAHYRLATAHEFSDDLKTIRFTIRDGVKWSDGEQFSAKDVLYSFEQIKKDPVLDTQALADRIESVSIEGENVVAIKLKNVDTTIANKIVRVPIVPQHIWSQIDSPTTFKNETPVGTGPFTEIDSFTAQLYVQCANPHYYDAENLDIDCLKMPQIATNDQLLAAAIKGELDWTSSFIPDIDRVLISANPSYNYWYPAAGSASFLVNFKSPNPGNREAFNDINFRRAFSMTVDRQAVVDIAGYGYWSTNQYASGLGEQFASWNNPQVDAEFGQYNRYDLEGAKQLLSDAGYKDTDGDGFLNTPSGAEISFKVIVPNGWSDFVSTAQIGVEGLQELGVDASVSTPEFVTLTENMKSADFDAAFTNYFGGATPYRYFQTGFHSSMADKDRFGAHHYADPELDSLIDSFTKTADSAEQVKIMQDIQYRIGANQTTIPTMSTVYLYQFNDKRFSGWFSEANPQAVPVVWPDQPERLLHVLALKPR</sequence>
<dbReference type="SUPFAM" id="SSF53850">
    <property type="entry name" value="Periplasmic binding protein-like II"/>
    <property type="match status" value="1"/>
</dbReference>
<feature type="chain" id="PRO_5019176108" evidence="3">
    <location>
        <begin position="23"/>
        <end position="554"/>
    </location>
</feature>
<dbReference type="RefSeq" id="WP_120356068.1">
    <property type="nucleotide sequence ID" value="NZ_RAQO01000009.1"/>
</dbReference>